<dbReference type="GO" id="GO:0006629">
    <property type="term" value="P:lipid metabolic process"/>
    <property type="evidence" value="ECO:0007669"/>
    <property type="project" value="InterPro"/>
</dbReference>
<reference evidence="1 2" key="1">
    <citation type="journal article" date="2020" name="Mol. Plant">
        <title>The Chromosome-Based Rubber Tree Genome Provides New Insights into Spurge Genome Evolution and Rubber Biosynthesis.</title>
        <authorList>
            <person name="Liu J."/>
            <person name="Shi C."/>
            <person name="Shi C.C."/>
            <person name="Li W."/>
            <person name="Zhang Q.J."/>
            <person name="Zhang Y."/>
            <person name="Li K."/>
            <person name="Lu H.F."/>
            <person name="Shi C."/>
            <person name="Zhu S.T."/>
            <person name="Xiao Z.Y."/>
            <person name="Nan H."/>
            <person name="Yue Y."/>
            <person name="Zhu X.G."/>
            <person name="Wu Y."/>
            <person name="Hong X.N."/>
            <person name="Fan G.Y."/>
            <person name="Tong Y."/>
            <person name="Zhang D."/>
            <person name="Mao C.L."/>
            <person name="Liu Y.L."/>
            <person name="Hao S.J."/>
            <person name="Liu W.Q."/>
            <person name="Lv M.Q."/>
            <person name="Zhang H.B."/>
            <person name="Liu Y."/>
            <person name="Hu-Tang G.R."/>
            <person name="Wang J.P."/>
            <person name="Wang J.H."/>
            <person name="Sun Y.H."/>
            <person name="Ni S.B."/>
            <person name="Chen W.B."/>
            <person name="Zhang X.C."/>
            <person name="Jiao Y.N."/>
            <person name="Eichler E.E."/>
            <person name="Li G.H."/>
            <person name="Liu X."/>
            <person name="Gao L.Z."/>
        </authorList>
    </citation>
    <scope>NUCLEOTIDE SEQUENCE [LARGE SCALE GENOMIC DNA]</scope>
    <source>
        <strain evidence="2">cv. GT1</strain>
        <tissue evidence="1">Leaf</tissue>
    </source>
</reference>
<accession>A0A6A6LI94</accession>
<evidence type="ECO:0000313" key="1">
    <source>
        <dbReference type="EMBL" id="KAF2300724.1"/>
    </source>
</evidence>
<organism evidence="1 2">
    <name type="scientific">Hevea brasiliensis</name>
    <name type="common">Para rubber tree</name>
    <name type="synonym">Siphonia brasiliensis</name>
    <dbReference type="NCBI Taxonomy" id="3981"/>
    <lineage>
        <taxon>Eukaryota</taxon>
        <taxon>Viridiplantae</taxon>
        <taxon>Streptophyta</taxon>
        <taxon>Embryophyta</taxon>
        <taxon>Tracheophyta</taxon>
        <taxon>Spermatophyta</taxon>
        <taxon>Magnoliopsida</taxon>
        <taxon>eudicotyledons</taxon>
        <taxon>Gunneridae</taxon>
        <taxon>Pentapetalae</taxon>
        <taxon>rosids</taxon>
        <taxon>fabids</taxon>
        <taxon>Malpighiales</taxon>
        <taxon>Euphorbiaceae</taxon>
        <taxon>Crotonoideae</taxon>
        <taxon>Micrandreae</taxon>
        <taxon>Hevea</taxon>
    </lineage>
</organism>
<dbReference type="InterPro" id="IPR029058">
    <property type="entry name" value="AB_hydrolase_fold"/>
</dbReference>
<dbReference type="SUPFAM" id="SSF53474">
    <property type="entry name" value="alpha/beta-Hydrolases"/>
    <property type="match status" value="1"/>
</dbReference>
<dbReference type="Pfam" id="PF16100">
    <property type="entry name" value="RMI2"/>
    <property type="match status" value="1"/>
</dbReference>
<proteinExistence type="predicted"/>
<keyword evidence="2" id="KW-1185">Reference proteome</keyword>
<dbReference type="AlphaFoldDB" id="A0A6A6LI94"/>
<dbReference type="GO" id="GO:0008374">
    <property type="term" value="F:O-acyltransferase activity"/>
    <property type="evidence" value="ECO:0007669"/>
    <property type="project" value="InterPro"/>
</dbReference>
<comment type="caution">
    <text evidence="1">The sequence shown here is derived from an EMBL/GenBank/DDBJ whole genome shotgun (WGS) entry which is preliminary data.</text>
</comment>
<gene>
    <name evidence="1" type="ORF">GH714_015335</name>
</gene>
<evidence type="ECO:0000313" key="2">
    <source>
        <dbReference type="Proteomes" id="UP000467840"/>
    </source>
</evidence>
<dbReference type="Gene3D" id="3.40.50.1820">
    <property type="entry name" value="alpha/beta hydrolase"/>
    <property type="match status" value="1"/>
</dbReference>
<dbReference type="PANTHER" id="PTHR11440">
    <property type="entry name" value="LECITHIN-CHOLESTEROL ACYLTRANSFERASE-RELATED"/>
    <property type="match status" value="1"/>
</dbReference>
<dbReference type="Proteomes" id="UP000467840">
    <property type="component" value="Chromosome 4"/>
</dbReference>
<protein>
    <submittedName>
        <fullName evidence="1">Uncharacterized protein</fullName>
    </submittedName>
</protein>
<name>A0A6A6LI94_HEVBR</name>
<dbReference type="Gene3D" id="2.40.50.140">
    <property type="entry name" value="Nucleic acid-binding proteins"/>
    <property type="match status" value="1"/>
</dbReference>
<dbReference type="InterPro" id="IPR012340">
    <property type="entry name" value="NA-bd_OB-fold"/>
</dbReference>
<dbReference type="EMBL" id="JAAGAX010000010">
    <property type="protein sequence ID" value="KAF2300724.1"/>
    <property type="molecule type" value="Genomic_DNA"/>
</dbReference>
<sequence>MRNLVRYPGRYTFWVKAELKRISARVAHQIPYLSPVHRAQTHHDSACAGPLSPKGYHIQVPESPGTRLKREGLTAQHPVVLVPGFITGGLELWEGNPCAEGLFRKRLWGGSFSEMLKSLDPPGVRVRAVQGLAAADYLLEIRDQALSKLKSVIELMYVTNGYKKVIAVPHSMGSMYFLHFLKWIETPPPMGGGVVQQCDEKSNEYGRIVSFSKSASQLPSSELPSPDTKIICVEVIPSDRCKSIPFRIDTSVDGEEGSCLKSGVYLVDGEESVPALSAAFMCAKGWKGSARFNPSSSPTYIREYQHKPSTSLLEGRSTESGSHVEILGNDAFIEDLLRVAAGATDAEIRGYEYMGKVEAYLEVTVLGILVSKDGDGCLLLDDGTGVIQLSLSGDFRLRRWDIGMYVMVIGGYFVGTGESPMIKVHKIVDLSPFPDREAMWYLEVMEAYKLFYQPLIKEFMHLEVLCFFSSQSHESTKLMIENGA</sequence>
<dbReference type="InterPro" id="IPR032245">
    <property type="entry name" value="RMI2"/>
</dbReference>
<dbReference type="InterPro" id="IPR003386">
    <property type="entry name" value="LACT/PDAT_acylTrfase"/>
</dbReference>
<dbReference type="Pfam" id="PF02450">
    <property type="entry name" value="LCAT"/>
    <property type="match status" value="1"/>
</dbReference>